<feature type="coiled-coil region" evidence="1">
    <location>
        <begin position="115"/>
        <end position="156"/>
    </location>
</feature>
<keyword evidence="3" id="KW-1133">Transmembrane helix</keyword>
<comment type="caution">
    <text evidence="4">The sequence shown here is derived from an EMBL/GenBank/DDBJ whole genome shotgun (WGS) entry which is preliminary data.</text>
</comment>
<dbReference type="EMBL" id="BAABME010001352">
    <property type="protein sequence ID" value="GAA0149111.1"/>
    <property type="molecule type" value="Genomic_DNA"/>
</dbReference>
<evidence type="ECO:0000256" key="3">
    <source>
        <dbReference type="SAM" id="Phobius"/>
    </source>
</evidence>
<feature type="region of interest" description="Disordered" evidence="2">
    <location>
        <begin position="1"/>
        <end position="26"/>
    </location>
</feature>
<sequence>MVRSSRDDATHSLGVESHMGPVPQQSVRPQTTVVDLDSFTTISDVRKERMPLEGDFKRLISFGEASRPLARKNHTFSKQVEVFRKVIATKNKLLKGAKTDLIFKTTEHEKLTKAVDDHDQNLESAVVELSKMKEAKKAWASEKVDMQARYDELERSSVGDIMRMAEAFKKEKETALSTATMEAEASCIEFANQTLQSFMKSQTMKPKWEANVRLILTICPFIVKMEFSSWLFSLLLSNLIAPLGLRVCLWILLLL</sequence>
<evidence type="ECO:0000313" key="4">
    <source>
        <dbReference type="EMBL" id="GAA0149111.1"/>
    </source>
</evidence>
<organism evidence="4 5">
    <name type="scientific">Lithospermum erythrorhizon</name>
    <name type="common">Purple gromwell</name>
    <name type="synonym">Lithospermum officinale var. erythrorhizon</name>
    <dbReference type="NCBI Taxonomy" id="34254"/>
    <lineage>
        <taxon>Eukaryota</taxon>
        <taxon>Viridiplantae</taxon>
        <taxon>Streptophyta</taxon>
        <taxon>Embryophyta</taxon>
        <taxon>Tracheophyta</taxon>
        <taxon>Spermatophyta</taxon>
        <taxon>Magnoliopsida</taxon>
        <taxon>eudicotyledons</taxon>
        <taxon>Gunneridae</taxon>
        <taxon>Pentapetalae</taxon>
        <taxon>asterids</taxon>
        <taxon>lamiids</taxon>
        <taxon>Boraginales</taxon>
        <taxon>Boraginaceae</taxon>
        <taxon>Boraginoideae</taxon>
        <taxon>Lithospermeae</taxon>
        <taxon>Lithospermum</taxon>
    </lineage>
</organism>
<keyword evidence="1" id="KW-0175">Coiled coil</keyword>
<reference evidence="4 5" key="1">
    <citation type="submission" date="2024-01" db="EMBL/GenBank/DDBJ databases">
        <title>The complete chloroplast genome sequence of Lithospermum erythrorhizon: insights into the phylogenetic relationship among Boraginaceae species and the maternal lineages of purple gromwells.</title>
        <authorList>
            <person name="Okada T."/>
            <person name="Watanabe K."/>
        </authorList>
    </citation>
    <scope>NUCLEOTIDE SEQUENCE [LARGE SCALE GENOMIC DNA]</scope>
</reference>
<evidence type="ECO:0000313" key="5">
    <source>
        <dbReference type="Proteomes" id="UP001454036"/>
    </source>
</evidence>
<name>A0AAV3PDQ3_LITER</name>
<protein>
    <submittedName>
        <fullName evidence="4">Uncharacterized protein</fullName>
    </submittedName>
</protein>
<evidence type="ECO:0000256" key="1">
    <source>
        <dbReference type="SAM" id="Coils"/>
    </source>
</evidence>
<feature type="transmembrane region" description="Helical" evidence="3">
    <location>
        <begin position="230"/>
        <end position="253"/>
    </location>
</feature>
<dbReference type="AlphaFoldDB" id="A0AAV3PDQ3"/>
<keyword evidence="3" id="KW-0812">Transmembrane</keyword>
<accession>A0AAV3PDQ3</accession>
<feature type="compositionally biased region" description="Basic and acidic residues" evidence="2">
    <location>
        <begin position="1"/>
        <end position="10"/>
    </location>
</feature>
<gene>
    <name evidence="4" type="ORF">LIER_08374</name>
</gene>
<dbReference type="Proteomes" id="UP001454036">
    <property type="component" value="Unassembled WGS sequence"/>
</dbReference>
<evidence type="ECO:0000256" key="2">
    <source>
        <dbReference type="SAM" id="MobiDB-lite"/>
    </source>
</evidence>
<keyword evidence="5" id="KW-1185">Reference proteome</keyword>
<keyword evidence="3" id="KW-0472">Membrane</keyword>
<proteinExistence type="predicted"/>